<accession>A0A0B8PCZ1</accession>
<organism evidence="2 3">
    <name type="scientific">Vibrio ishigakensis</name>
    <dbReference type="NCBI Taxonomy" id="1481914"/>
    <lineage>
        <taxon>Bacteria</taxon>
        <taxon>Pseudomonadati</taxon>
        <taxon>Pseudomonadota</taxon>
        <taxon>Gammaproteobacteria</taxon>
        <taxon>Vibrionales</taxon>
        <taxon>Vibrionaceae</taxon>
        <taxon>Vibrio</taxon>
    </lineage>
</organism>
<sequence length="37" mass="4334">MVSDANKIKPNMGYVAFTRPHTVLAHLAMFWYPLHLY</sequence>
<proteinExistence type="predicted"/>
<evidence type="ECO:0000313" key="2">
    <source>
        <dbReference type="EMBL" id="GAM64740.1"/>
    </source>
</evidence>
<gene>
    <name evidence="2" type="ORF">JCM19232_4432</name>
</gene>
<dbReference type="EMBL" id="BBSA01000014">
    <property type="protein sequence ID" value="GAM64740.1"/>
    <property type="molecule type" value="Genomic_DNA"/>
</dbReference>
<evidence type="ECO:0000313" key="3">
    <source>
        <dbReference type="Proteomes" id="UP000031670"/>
    </source>
</evidence>
<keyword evidence="1" id="KW-1133">Transmembrane helix</keyword>
<keyword evidence="1" id="KW-0472">Membrane</keyword>
<keyword evidence="1" id="KW-0812">Transmembrane</keyword>
<feature type="transmembrane region" description="Helical" evidence="1">
    <location>
        <begin position="12"/>
        <end position="32"/>
    </location>
</feature>
<protein>
    <submittedName>
        <fullName evidence="2">Uncharacterized protein</fullName>
    </submittedName>
</protein>
<reference evidence="2 3" key="1">
    <citation type="submission" date="2015-01" db="EMBL/GenBank/DDBJ databases">
        <title>Vibrio sp. C5 JCM 19232 whole genome shotgun sequence.</title>
        <authorList>
            <person name="Sawabe T."/>
            <person name="Meirelles P."/>
            <person name="Feng G."/>
            <person name="Sayaka M."/>
            <person name="Hattori M."/>
            <person name="Ohkuma M."/>
        </authorList>
    </citation>
    <scope>NUCLEOTIDE SEQUENCE [LARGE SCALE GENOMIC DNA]</scope>
    <source>
        <strain evidence="2 3">JCM19232</strain>
    </source>
</reference>
<comment type="caution">
    <text evidence="2">The sequence shown here is derived from an EMBL/GenBank/DDBJ whole genome shotgun (WGS) entry which is preliminary data.</text>
</comment>
<name>A0A0B8PCZ1_9VIBR</name>
<evidence type="ECO:0000256" key="1">
    <source>
        <dbReference type="SAM" id="Phobius"/>
    </source>
</evidence>
<dbReference type="Proteomes" id="UP000031670">
    <property type="component" value="Unassembled WGS sequence"/>
</dbReference>
<reference evidence="2 3" key="2">
    <citation type="submission" date="2015-01" db="EMBL/GenBank/DDBJ databases">
        <authorList>
            <consortium name="NBRP consortium"/>
            <person name="Sawabe T."/>
            <person name="Meirelles P."/>
            <person name="Feng G."/>
            <person name="Sayaka M."/>
            <person name="Hattori M."/>
            <person name="Ohkuma M."/>
        </authorList>
    </citation>
    <scope>NUCLEOTIDE SEQUENCE [LARGE SCALE GENOMIC DNA]</scope>
    <source>
        <strain evidence="2 3">JCM19232</strain>
    </source>
</reference>
<dbReference type="AlphaFoldDB" id="A0A0B8PCZ1"/>